<sequence length="104" mass="11460">MPRFTRMVHRSDANTDTIVKALRAIGASVEYLGGKGIPDLLVAWGGLNFLLEVKSGNKQLNDDQVLWHARWKGQVAIVRTPADAFRAIGFDAAIAEQERSLAEK</sequence>
<accession>A0A0F8Y3W5</accession>
<dbReference type="AlphaFoldDB" id="A0A0F8Y3W5"/>
<dbReference type="EMBL" id="LAZR01059189">
    <property type="protein sequence ID" value="KKK68330.1"/>
    <property type="molecule type" value="Genomic_DNA"/>
</dbReference>
<dbReference type="Gene3D" id="3.40.1350.10">
    <property type="match status" value="1"/>
</dbReference>
<name>A0A0F8Y3W5_9ZZZZ</name>
<evidence type="ECO:0000313" key="1">
    <source>
        <dbReference type="EMBL" id="KKK68330.1"/>
    </source>
</evidence>
<dbReference type="InterPro" id="IPR011856">
    <property type="entry name" value="tRNA_endonuc-like_dom_sf"/>
</dbReference>
<gene>
    <name evidence="1" type="ORF">LCGC14_2945150</name>
</gene>
<evidence type="ECO:0008006" key="2">
    <source>
        <dbReference type="Google" id="ProtNLM"/>
    </source>
</evidence>
<organism evidence="1">
    <name type="scientific">marine sediment metagenome</name>
    <dbReference type="NCBI Taxonomy" id="412755"/>
    <lineage>
        <taxon>unclassified sequences</taxon>
        <taxon>metagenomes</taxon>
        <taxon>ecological metagenomes</taxon>
    </lineage>
</organism>
<comment type="caution">
    <text evidence="1">The sequence shown here is derived from an EMBL/GenBank/DDBJ whole genome shotgun (WGS) entry which is preliminary data.</text>
</comment>
<proteinExistence type="predicted"/>
<reference evidence="1" key="1">
    <citation type="journal article" date="2015" name="Nature">
        <title>Complex archaea that bridge the gap between prokaryotes and eukaryotes.</title>
        <authorList>
            <person name="Spang A."/>
            <person name="Saw J.H."/>
            <person name="Jorgensen S.L."/>
            <person name="Zaremba-Niedzwiedzka K."/>
            <person name="Martijn J."/>
            <person name="Lind A.E."/>
            <person name="van Eijk R."/>
            <person name="Schleper C."/>
            <person name="Guy L."/>
            <person name="Ettema T.J."/>
        </authorList>
    </citation>
    <scope>NUCLEOTIDE SEQUENCE</scope>
</reference>
<dbReference type="GO" id="GO:0003676">
    <property type="term" value="F:nucleic acid binding"/>
    <property type="evidence" value="ECO:0007669"/>
    <property type="project" value="InterPro"/>
</dbReference>
<protein>
    <recommendedName>
        <fullName evidence="2">VRR-NUC domain-containing protein</fullName>
    </recommendedName>
</protein>